<keyword evidence="1" id="KW-0472">Membrane</keyword>
<reference evidence="2" key="1">
    <citation type="submission" date="2020-11" db="EMBL/GenBank/DDBJ databases">
        <authorList>
            <consortium name="DOE Joint Genome Institute"/>
            <person name="Ahrendt S."/>
            <person name="Riley R."/>
            <person name="Andreopoulos W."/>
            <person name="Labutti K."/>
            <person name="Pangilinan J."/>
            <person name="Ruiz-Duenas F.J."/>
            <person name="Barrasa J.M."/>
            <person name="Sanchez-Garcia M."/>
            <person name="Camarero S."/>
            <person name="Miyauchi S."/>
            <person name="Serrano A."/>
            <person name="Linde D."/>
            <person name="Babiker R."/>
            <person name="Drula E."/>
            <person name="Ayuso-Fernandez I."/>
            <person name="Pacheco R."/>
            <person name="Padilla G."/>
            <person name="Ferreira P."/>
            <person name="Barriuso J."/>
            <person name="Kellner H."/>
            <person name="Castanera R."/>
            <person name="Alfaro M."/>
            <person name="Ramirez L."/>
            <person name="Pisabarro A.G."/>
            <person name="Kuo A."/>
            <person name="Tritt A."/>
            <person name="Lipzen A."/>
            <person name="He G."/>
            <person name="Yan M."/>
            <person name="Ng V."/>
            <person name="Cullen D."/>
            <person name="Martin F."/>
            <person name="Rosso M.-N."/>
            <person name="Henrissat B."/>
            <person name="Hibbett D."/>
            <person name="Martinez A.T."/>
            <person name="Grigoriev I.V."/>
        </authorList>
    </citation>
    <scope>NUCLEOTIDE SEQUENCE</scope>
    <source>
        <strain evidence="2">MF-IS2</strain>
    </source>
</reference>
<evidence type="ECO:0000313" key="2">
    <source>
        <dbReference type="EMBL" id="KAF9446351.1"/>
    </source>
</evidence>
<comment type="caution">
    <text evidence="2">The sequence shown here is derived from an EMBL/GenBank/DDBJ whole genome shotgun (WGS) entry which is preliminary data.</text>
</comment>
<protein>
    <submittedName>
        <fullName evidence="2">Uncharacterized protein</fullName>
    </submittedName>
</protein>
<sequence>MTYALDLSSWLLESRWPTYTNNLAPLLRWCYTIMVVFSCLLRCLEPIFTMVLKNAYHVQLFRTILSLPPHQ</sequence>
<dbReference type="Proteomes" id="UP000807342">
    <property type="component" value="Unassembled WGS sequence"/>
</dbReference>
<keyword evidence="1" id="KW-1133">Transmembrane helix</keyword>
<keyword evidence="1" id="KW-0812">Transmembrane</keyword>
<dbReference type="EMBL" id="MU151250">
    <property type="protein sequence ID" value="KAF9446351.1"/>
    <property type="molecule type" value="Genomic_DNA"/>
</dbReference>
<gene>
    <name evidence="2" type="ORF">P691DRAFT_211611</name>
</gene>
<evidence type="ECO:0000256" key="1">
    <source>
        <dbReference type="SAM" id="Phobius"/>
    </source>
</evidence>
<organism evidence="2 3">
    <name type="scientific">Macrolepiota fuliginosa MF-IS2</name>
    <dbReference type="NCBI Taxonomy" id="1400762"/>
    <lineage>
        <taxon>Eukaryota</taxon>
        <taxon>Fungi</taxon>
        <taxon>Dikarya</taxon>
        <taxon>Basidiomycota</taxon>
        <taxon>Agaricomycotina</taxon>
        <taxon>Agaricomycetes</taxon>
        <taxon>Agaricomycetidae</taxon>
        <taxon>Agaricales</taxon>
        <taxon>Agaricineae</taxon>
        <taxon>Agaricaceae</taxon>
        <taxon>Macrolepiota</taxon>
    </lineage>
</organism>
<proteinExistence type="predicted"/>
<dbReference type="AlphaFoldDB" id="A0A9P5XAL4"/>
<evidence type="ECO:0000313" key="3">
    <source>
        <dbReference type="Proteomes" id="UP000807342"/>
    </source>
</evidence>
<feature type="transmembrane region" description="Helical" evidence="1">
    <location>
        <begin position="26"/>
        <end position="44"/>
    </location>
</feature>
<accession>A0A9P5XAL4</accession>
<keyword evidence="3" id="KW-1185">Reference proteome</keyword>
<name>A0A9P5XAL4_9AGAR</name>